<dbReference type="AlphaFoldDB" id="D6SS55"/>
<dbReference type="SUPFAM" id="SSF47598">
    <property type="entry name" value="Ribbon-helix-helix"/>
    <property type="match status" value="1"/>
</dbReference>
<feature type="region of interest" description="Disordered" evidence="1">
    <location>
        <begin position="1"/>
        <end position="23"/>
    </location>
</feature>
<dbReference type="InterPro" id="IPR010985">
    <property type="entry name" value="Ribbon_hlx_hlx"/>
</dbReference>
<name>D6SS55_9BACT</name>
<dbReference type="eggNOG" id="ENOG5033612">
    <property type="taxonomic scope" value="Bacteria"/>
</dbReference>
<dbReference type="RefSeq" id="WP_008870871.1">
    <property type="nucleotide sequence ID" value="NZ_ACJN02000003.1"/>
</dbReference>
<reference evidence="2" key="1">
    <citation type="submission" date="2010-05" db="EMBL/GenBank/DDBJ databases">
        <title>The draft genome of Desulfonatronospira thiodismutans ASO3-1.</title>
        <authorList>
            <consortium name="US DOE Joint Genome Institute (JGI-PGF)"/>
            <person name="Lucas S."/>
            <person name="Copeland A."/>
            <person name="Lapidus A."/>
            <person name="Cheng J.-F."/>
            <person name="Bruce D."/>
            <person name="Goodwin L."/>
            <person name="Pitluck S."/>
            <person name="Chertkov O."/>
            <person name="Brettin T."/>
            <person name="Detter J.C."/>
            <person name="Han C."/>
            <person name="Land M.L."/>
            <person name="Hauser L."/>
            <person name="Kyrpides N."/>
            <person name="Mikhailova N."/>
            <person name="Muyzer G."/>
            <person name="Woyke T."/>
        </authorList>
    </citation>
    <scope>NUCLEOTIDE SEQUENCE [LARGE SCALE GENOMIC DNA]</scope>
    <source>
        <strain evidence="2">ASO3-1</strain>
    </source>
</reference>
<dbReference type="Proteomes" id="UP000005496">
    <property type="component" value="Unassembled WGS sequence"/>
</dbReference>
<evidence type="ECO:0000313" key="2">
    <source>
        <dbReference type="EMBL" id="EFI33521.1"/>
    </source>
</evidence>
<comment type="caution">
    <text evidence="2">The sequence shown here is derived from an EMBL/GenBank/DDBJ whole genome shotgun (WGS) entry which is preliminary data.</text>
</comment>
<organism evidence="2 3">
    <name type="scientific">Desulfonatronospira thiodismutans ASO3-1</name>
    <dbReference type="NCBI Taxonomy" id="555779"/>
    <lineage>
        <taxon>Bacteria</taxon>
        <taxon>Pseudomonadati</taxon>
        <taxon>Thermodesulfobacteriota</taxon>
        <taxon>Desulfovibrionia</taxon>
        <taxon>Desulfovibrionales</taxon>
        <taxon>Desulfonatronovibrionaceae</taxon>
        <taxon>Desulfonatronospira</taxon>
    </lineage>
</organism>
<dbReference type="GO" id="GO:0006355">
    <property type="term" value="P:regulation of DNA-templated transcription"/>
    <property type="evidence" value="ECO:0007669"/>
    <property type="project" value="InterPro"/>
</dbReference>
<protein>
    <recommendedName>
        <fullName evidence="4">Antitoxin</fullName>
    </recommendedName>
</protein>
<dbReference type="EMBL" id="ACJN02000003">
    <property type="protein sequence ID" value="EFI33521.1"/>
    <property type="molecule type" value="Genomic_DNA"/>
</dbReference>
<evidence type="ECO:0000313" key="3">
    <source>
        <dbReference type="Proteomes" id="UP000005496"/>
    </source>
</evidence>
<keyword evidence="3" id="KW-1185">Reference proteome</keyword>
<dbReference type="OrthoDB" id="5420897at2"/>
<feature type="compositionally biased region" description="Basic and acidic residues" evidence="1">
    <location>
        <begin position="9"/>
        <end position="18"/>
    </location>
</feature>
<evidence type="ECO:0000256" key="1">
    <source>
        <dbReference type="SAM" id="MobiDB-lite"/>
    </source>
</evidence>
<sequence>MKAITLRGIDPETSEKLKQAASRQGKSTNRLILEMVKKELGLDKEQKYSREYSDLDDLFGKWTEREFREISDKISRERQIDPELWS</sequence>
<accession>D6SS55</accession>
<proteinExistence type="predicted"/>
<gene>
    <name evidence="2" type="ORF">Dthio_PD0855</name>
</gene>
<evidence type="ECO:0008006" key="4">
    <source>
        <dbReference type="Google" id="ProtNLM"/>
    </source>
</evidence>